<dbReference type="Proteomes" id="UP000002762">
    <property type="component" value="Unassembled WGS sequence"/>
</dbReference>
<organism evidence="1 2">
    <name type="scientific">Beauveria bassiana (strain ARSEF 2860)</name>
    <name type="common">White muscardine disease fungus</name>
    <name type="synonym">Tritirachium shiotae</name>
    <dbReference type="NCBI Taxonomy" id="655819"/>
    <lineage>
        <taxon>Eukaryota</taxon>
        <taxon>Fungi</taxon>
        <taxon>Dikarya</taxon>
        <taxon>Ascomycota</taxon>
        <taxon>Pezizomycotina</taxon>
        <taxon>Sordariomycetes</taxon>
        <taxon>Hypocreomycetidae</taxon>
        <taxon>Hypocreales</taxon>
        <taxon>Cordycipitaceae</taxon>
        <taxon>Beauveria</taxon>
    </lineage>
</organism>
<dbReference type="EMBL" id="JH725153">
    <property type="protein sequence ID" value="EJP68773.1"/>
    <property type="molecule type" value="Genomic_DNA"/>
</dbReference>
<dbReference type="GO" id="GO:0005506">
    <property type="term" value="F:iron ion binding"/>
    <property type="evidence" value="ECO:0007669"/>
    <property type="project" value="InterPro"/>
</dbReference>
<protein>
    <submittedName>
        <fullName evidence="1">Cytochrome P450 CYP534C2</fullName>
    </submittedName>
</protein>
<dbReference type="OrthoDB" id="1470350at2759"/>
<dbReference type="GeneID" id="19884820"/>
<dbReference type="AlphaFoldDB" id="J5JVV3"/>
<proteinExistence type="predicted"/>
<dbReference type="GO" id="GO:0004497">
    <property type="term" value="F:monooxygenase activity"/>
    <property type="evidence" value="ECO:0007669"/>
    <property type="project" value="InterPro"/>
</dbReference>
<dbReference type="Pfam" id="PF00067">
    <property type="entry name" value="p450"/>
    <property type="match status" value="1"/>
</dbReference>
<dbReference type="HOGENOM" id="CLU_973144_0_0_1"/>
<evidence type="ECO:0000313" key="1">
    <source>
        <dbReference type="EMBL" id="EJP68773.1"/>
    </source>
</evidence>
<dbReference type="GO" id="GO:0016705">
    <property type="term" value="F:oxidoreductase activity, acting on paired donors, with incorporation or reduction of molecular oxygen"/>
    <property type="evidence" value="ECO:0007669"/>
    <property type="project" value="InterPro"/>
</dbReference>
<sequence length="286" mass="31912">MPCRSAREAGRAARDDLGYTNELLDKRLTEDNEAGPEIKNLGMGFLGQFMRTGNDGGELDRSAIIGNSFILQLAGHETTADALLYTIVFLACFPEARRRLQQDLDAVLGDTELTEWEYGKFTAQDQVATEDGQQYTLPSGVPALVAAMCTAMDPRYWLTGPSQYETGKTDLADHLPQRWFRECDQDAEKAAASSLSTKGEEELYDSGSVMSDKLFRPVPRAIKLVVDKEDVQEKNTEQVLYLEARRKTLATLKTARMATTLKLLVGQQIGLRIANRGEERFVSWMD</sequence>
<dbReference type="SUPFAM" id="SSF48264">
    <property type="entry name" value="Cytochrome P450"/>
    <property type="match status" value="1"/>
</dbReference>
<reference evidence="1 2" key="1">
    <citation type="journal article" date="2012" name="Sci. Rep.">
        <title>Genomic perspectives on the evolution of fungal entomopathogenicity in Beauveria bassiana.</title>
        <authorList>
            <person name="Xiao G."/>
            <person name="Ying S.H."/>
            <person name="Zheng P."/>
            <person name="Wang Z.L."/>
            <person name="Zhang S."/>
            <person name="Xie X.Q."/>
            <person name="Shang Y."/>
            <person name="St Leger R.J."/>
            <person name="Zhao G.P."/>
            <person name="Wang C."/>
            <person name="Feng M.G."/>
        </authorList>
    </citation>
    <scope>NUCLEOTIDE SEQUENCE [LARGE SCALE GENOMIC DNA]</scope>
    <source>
        <strain evidence="1 2">ARSEF 2860</strain>
    </source>
</reference>
<dbReference type="InterPro" id="IPR001128">
    <property type="entry name" value="Cyt_P450"/>
</dbReference>
<name>J5JVV3_BEAB2</name>
<dbReference type="Gene3D" id="1.10.630.10">
    <property type="entry name" value="Cytochrome P450"/>
    <property type="match status" value="1"/>
</dbReference>
<keyword evidence="2" id="KW-1185">Reference proteome</keyword>
<dbReference type="InterPro" id="IPR036396">
    <property type="entry name" value="Cyt_P450_sf"/>
</dbReference>
<dbReference type="STRING" id="655819.J5JVV3"/>
<dbReference type="InParanoid" id="J5JVV3"/>
<dbReference type="GO" id="GO:0020037">
    <property type="term" value="F:heme binding"/>
    <property type="evidence" value="ECO:0007669"/>
    <property type="project" value="InterPro"/>
</dbReference>
<evidence type="ECO:0000313" key="2">
    <source>
        <dbReference type="Proteomes" id="UP000002762"/>
    </source>
</evidence>
<accession>J5JVV3</accession>
<dbReference type="RefSeq" id="XP_008595127.1">
    <property type="nucleotide sequence ID" value="XM_008596905.1"/>
</dbReference>
<gene>
    <name evidence="1" type="ORF">BBA_01808</name>
</gene>